<dbReference type="InterPro" id="IPR012340">
    <property type="entry name" value="NA-bd_OB-fold"/>
</dbReference>
<dbReference type="eggNOG" id="ENOG502S048">
    <property type="taxonomic scope" value="Eukaryota"/>
</dbReference>
<dbReference type="GO" id="GO:0006260">
    <property type="term" value="P:DNA replication"/>
    <property type="evidence" value="ECO:0000318"/>
    <property type="project" value="GO_Central"/>
</dbReference>
<dbReference type="AlphaFoldDB" id="U5CZ51"/>
<dbReference type="PANTHER" id="PTHR10302:SF18">
    <property type="entry name" value="PROTEIN OSB1, MITOCHONDRIAL"/>
    <property type="match status" value="1"/>
</dbReference>
<keyword evidence="1 2" id="KW-0238">DNA-binding</keyword>
<evidence type="ECO:0000256" key="1">
    <source>
        <dbReference type="ARBA" id="ARBA00023125"/>
    </source>
</evidence>
<accession>U5CZ51</accession>
<dbReference type="EMBL" id="KI392557">
    <property type="protein sequence ID" value="ERN14417.1"/>
    <property type="molecule type" value="Genomic_DNA"/>
</dbReference>
<dbReference type="Gramene" id="ERN14417">
    <property type="protein sequence ID" value="ERN14417"/>
    <property type="gene ID" value="AMTR_s00033p00240190"/>
</dbReference>
<protein>
    <recommendedName>
        <fullName evidence="5">Protein OSB1, mitochondrial</fullName>
    </recommendedName>
</protein>
<dbReference type="GO" id="GO:0008047">
    <property type="term" value="F:enzyme activator activity"/>
    <property type="evidence" value="ECO:0000318"/>
    <property type="project" value="GO_Central"/>
</dbReference>
<evidence type="ECO:0000256" key="2">
    <source>
        <dbReference type="PROSITE-ProRule" id="PRU00252"/>
    </source>
</evidence>
<dbReference type="HOGENOM" id="CLU_049248_0_0_1"/>
<dbReference type="GO" id="GO:0042645">
    <property type="term" value="C:mitochondrial nucleoid"/>
    <property type="evidence" value="ECO:0000318"/>
    <property type="project" value="GO_Central"/>
</dbReference>
<reference evidence="4" key="1">
    <citation type="journal article" date="2013" name="Science">
        <title>The Amborella genome and the evolution of flowering plants.</title>
        <authorList>
            <consortium name="Amborella Genome Project"/>
        </authorList>
    </citation>
    <scope>NUCLEOTIDE SEQUENCE [LARGE SCALE GENOMIC DNA]</scope>
</reference>
<dbReference type="SUPFAM" id="SSF50249">
    <property type="entry name" value="Nucleic acid-binding proteins"/>
    <property type="match status" value="1"/>
</dbReference>
<dbReference type="GO" id="GO:0003697">
    <property type="term" value="F:single-stranded DNA binding"/>
    <property type="evidence" value="ECO:0000318"/>
    <property type="project" value="GO_Central"/>
</dbReference>
<dbReference type="InterPro" id="IPR000424">
    <property type="entry name" value="Primosome_PriB/ssb"/>
</dbReference>
<name>U5CZ51_AMBTC</name>
<dbReference type="KEGG" id="atr:18442674"/>
<evidence type="ECO:0000313" key="4">
    <source>
        <dbReference type="Proteomes" id="UP000017836"/>
    </source>
</evidence>
<evidence type="ECO:0000313" key="3">
    <source>
        <dbReference type="EMBL" id="ERN14417.1"/>
    </source>
</evidence>
<dbReference type="GO" id="GO:0090297">
    <property type="term" value="P:positive regulation of mitochondrial DNA replication"/>
    <property type="evidence" value="ECO:0000318"/>
    <property type="project" value="GO_Central"/>
</dbReference>
<evidence type="ECO:0008006" key="5">
    <source>
        <dbReference type="Google" id="ProtNLM"/>
    </source>
</evidence>
<dbReference type="InterPro" id="IPR011344">
    <property type="entry name" value="ssDNA-bd"/>
</dbReference>
<organism evidence="3 4">
    <name type="scientific">Amborella trichopoda</name>
    <dbReference type="NCBI Taxonomy" id="13333"/>
    <lineage>
        <taxon>Eukaryota</taxon>
        <taxon>Viridiplantae</taxon>
        <taxon>Streptophyta</taxon>
        <taxon>Embryophyta</taxon>
        <taxon>Tracheophyta</taxon>
        <taxon>Spermatophyta</taxon>
        <taxon>Magnoliopsida</taxon>
        <taxon>Amborellales</taxon>
        <taxon>Amborellaceae</taxon>
        <taxon>Amborella</taxon>
    </lineage>
</organism>
<dbReference type="STRING" id="13333.U5CZ51"/>
<dbReference type="Gene3D" id="2.40.50.140">
    <property type="entry name" value="Nucleic acid-binding proteins"/>
    <property type="match status" value="1"/>
</dbReference>
<proteinExistence type="predicted"/>
<dbReference type="OrthoDB" id="1078367at2759"/>
<dbReference type="PANTHER" id="PTHR10302">
    <property type="entry name" value="SINGLE-STRANDED DNA-BINDING PROTEIN"/>
    <property type="match status" value="1"/>
</dbReference>
<keyword evidence="4" id="KW-1185">Reference proteome</keyword>
<sequence length="281" mass="32195">MQCLLKPKPSSLLLPKTLTLIPSSLVPISSFSSSFVSHSKISHSNHVEETSLVYQQALKFQRPTVIKCEKGLRNSANFIGTIGVPVQKSPSGKGVFTKIGVECSGKSNRMIWILLEMRAKLAEIALQHLQPLDLVYVSGHLTSSPKDDAQGLSQRSYKVLVNDLNFVKRDIQDEIYRKDMNLELKIESKMPSGAKDQDKDRERLHLWQFFLADPSEWWDNRGCKKYRNGADFVHKNTREKLRIMPNDPPWVRSQLQRLDLQKAEFEINQRTNDSAFSDWNI</sequence>
<dbReference type="PROSITE" id="PS50935">
    <property type="entry name" value="SSB"/>
    <property type="match status" value="1"/>
</dbReference>
<gene>
    <name evidence="3" type="ORF">AMTR_s00033p00240190</name>
</gene>
<dbReference type="Proteomes" id="UP000017836">
    <property type="component" value="Unassembled WGS sequence"/>
</dbReference>
<dbReference type="OMA" id="NPDEWWD"/>